<organism evidence="3">
    <name type="scientific">Chromera velia CCMP2878</name>
    <dbReference type="NCBI Taxonomy" id="1169474"/>
    <lineage>
        <taxon>Eukaryota</taxon>
        <taxon>Sar</taxon>
        <taxon>Alveolata</taxon>
        <taxon>Colpodellida</taxon>
        <taxon>Chromeraceae</taxon>
        <taxon>Chromera</taxon>
    </lineage>
</organism>
<dbReference type="Pfam" id="PF00415">
    <property type="entry name" value="RCC1"/>
    <property type="match status" value="1"/>
</dbReference>
<evidence type="ECO:0000313" key="3">
    <source>
        <dbReference type="EMBL" id="CEM55998.1"/>
    </source>
</evidence>
<dbReference type="EMBL" id="CDMZ01005931">
    <property type="protein sequence ID" value="CEM55998.1"/>
    <property type="molecule type" value="Genomic_DNA"/>
</dbReference>
<dbReference type="PROSITE" id="PS50012">
    <property type="entry name" value="RCC1_3"/>
    <property type="match status" value="1"/>
</dbReference>
<dbReference type="VEuPathDB" id="CryptoDB:Cvel_2477"/>
<feature type="repeat" description="RCC1" evidence="2">
    <location>
        <begin position="11"/>
        <end position="63"/>
    </location>
</feature>
<dbReference type="InterPro" id="IPR000408">
    <property type="entry name" value="Reg_chr_condens"/>
</dbReference>
<name>A0A0G4IFS0_9ALVE</name>
<reference evidence="3" key="1">
    <citation type="submission" date="2014-11" db="EMBL/GenBank/DDBJ databases">
        <authorList>
            <person name="Otto D Thomas"/>
            <person name="Naeem Raeece"/>
        </authorList>
    </citation>
    <scope>NUCLEOTIDE SEQUENCE</scope>
</reference>
<accession>A0A0G4IFS0</accession>
<dbReference type="PANTHER" id="PTHR22872">
    <property type="entry name" value="BTK-BINDING PROTEIN-RELATED"/>
    <property type="match status" value="1"/>
</dbReference>
<dbReference type="InterPro" id="IPR009091">
    <property type="entry name" value="RCC1/BLIP-II"/>
</dbReference>
<dbReference type="PROSITE" id="PS00626">
    <property type="entry name" value="RCC1_2"/>
    <property type="match status" value="1"/>
</dbReference>
<sequence>MEHSAAWTEQGRLYTWGAGEDGRLGHGDEENRWSPSLVGGALSNETVIGVAAGSSHTVAVCASGALYAWGSNEKGQLCTG</sequence>
<protein>
    <submittedName>
        <fullName evidence="3">Uncharacterized protein</fullName>
    </submittedName>
</protein>
<proteinExistence type="predicted"/>
<dbReference type="Gene3D" id="2.130.10.30">
    <property type="entry name" value="Regulator of chromosome condensation 1/beta-lactamase-inhibitor protein II"/>
    <property type="match status" value="1"/>
</dbReference>
<dbReference type="PANTHER" id="PTHR22872:SF2">
    <property type="entry name" value="INHIBITOR OF BRUTON TYROSINE KINASE"/>
    <property type="match status" value="1"/>
</dbReference>
<evidence type="ECO:0000256" key="1">
    <source>
        <dbReference type="ARBA" id="ARBA00022737"/>
    </source>
</evidence>
<evidence type="ECO:0000256" key="2">
    <source>
        <dbReference type="PROSITE-ProRule" id="PRU00235"/>
    </source>
</evidence>
<keyword evidence="1" id="KW-0677">Repeat</keyword>
<dbReference type="PRINTS" id="PR00633">
    <property type="entry name" value="RCCNDNSATION"/>
</dbReference>
<gene>
    <name evidence="3" type="ORF">Cvel_2477</name>
</gene>
<dbReference type="AlphaFoldDB" id="A0A0G4IFS0"/>
<dbReference type="SUPFAM" id="SSF50985">
    <property type="entry name" value="RCC1/BLIP-II"/>
    <property type="match status" value="1"/>
</dbReference>
<dbReference type="InterPro" id="IPR051625">
    <property type="entry name" value="Signaling_Regulatory_Domain"/>
</dbReference>